<dbReference type="FunFam" id="1.20.1110.10:FF:000039">
    <property type="entry name" value="Calcium-transporting ATPase"/>
    <property type="match status" value="1"/>
</dbReference>
<keyword evidence="20" id="KW-1185">Reference proteome</keyword>
<sequence length="996" mass="110112">MANEIQLQCVTQTSVRTLTKAQKRWRLAYLSIYFSNTMLSIIKVPKKLTQFPIATNQSELTNLVKNKDLEVLGKLNGVSGVAESLQTDLENGINGKDVERRKKVFGSNSYDNPPHKGFFYFVWERGFNFTIAVLLACATLSVVFGVKEKGKKEGWYDGVTIFVAIFSIVTVSAVIKFRKEQQFDRLSKKLRHDIKIDVVRDGKREKISIFEVVVGEVVFINIGDQIPADGLIVNGNALLVDESGVTGESEFVNIDAIKNPFLMAGSKVVVGHGQMLVISVGMNTDWGKTMRTGSITSDSDKQTPLQYRVRKIASSIGKAGIAIDSLLVAVLVIRYFVVNKKCENRGHENNGRGKGTIASGILFDPFIRKFVEAVTTVVVAIPEGLPVAVTLAIAYSMKKMMADGITVKTLSACEKIGSTRVICTGKTGILTEGEMKVTKFWIGLDLIEDDPCKVVDANVLEVYHQGLGLTPANCSPTENAIFSWAVSKLGFDIDKPKQDSVILHVETFDSEKKWSGVSIRKTNDNTLHVHRKGAAELVLEMCSNYYKKTGIINPMTDDEKERFRKIIKGMAASSLRCIAFVHKLKHDDNGKTLDEEGFTLLGIIGMKNPCRKAVKEAIKTCRMAGVDVKMITGDNIFTAKALATEIGILEAGPHVSNNGEVIEGEEFRNYTEQERIQNVDRIRVMARSSPFDKLLMVQCMRKKGHVVAVTGHHTSDAPALKEANIGLSMGVQATEVAKEASDIVISDDGFCSIVLGLNFGRCLYSNVQKFIQFQLPANVAALIVNFINIASAGGVPITAIQLLWVNLIMVTFGALALALEKPTKQLMRKPPVGKTSPLITNVMWRNLSAQCLFQTAVLFTFQFKGRSIFDVNERVNGIMVFNTFVLCQVFNPFNSRKMEKRNVFRGLHKNLPFLGIIAGAVVIQVVMLELVSRAEHMEKLNKVQWGICVATAAFSWLIGWVVKWRGSIWRIDGGWWMMMMSGHAQPTTSPTLADQV</sequence>
<dbReference type="GO" id="GO:0016887">
    <property type="term" value="F:ATP hydrolysis activity"/>
    <property type="evidence" value="ECO:0007669"/>
    <property type="project" value="InterPro"/>
</dbReference>
<evidence type="ECO:0000256" key="17">
    <source>
        <dbReference type="RuleBase" id="RU361146"/>
    </source>
</evidence>
<evidence type="ECO:0000256" key="5">
    <source>
        <dbReference type="ARBA" id="ARBA00022692"/>
    </source>
</evidence>
<keyword evidence="11" id="KW-0112">Calmodulin-binding</keyword>
<dbReference type="Gene3D" id="3.40.1110.10">
    <property type="entry name" value="Calcium-transporting ATPase, cytoplasmic domain N"/>
    <property type="match status" value="1"/>
</dbReference>
<dbReference type="InterPro" id="IPR023299">
    <property type="entry name" value="ATPase_P-typ_cyto_dom_N"/>
</dbReference>
<dbReference type="PRINTS" id="PR00119">
    <property type="entry name" value="CATATPASE"/>
</dbReference>
<dbReference type="InterPro" id="IPR023298">
    <property type="entry name" value="ATPase_P-typ_TM_dom_sf"/>
</dbReference>
<feature type="transmembrane region" description="Helical" evidence="17">
    <location>
        <begin position="943"/>
        <end position="962"/>
    </location>
</feature>
<keyword evidence="15 17" id="KW-0472">Membrane</keyword>
<gene>
    <name evidence="19" type="ORF">OSB04_023170</name>
</gene>
<dbReference type="NCBIfam" id="TIGR01517">
    <property type="entry name" value="ATPase-IIB_Ca"/>
    <property type="match status" value="1"/>
</dbReference>
<evidence type="ECO:0000313" key="20">
    <source>
        <dbReference type="Proteomes" id="UP001172457"/>
    </source>
</evidence>
<dbReference type="SUPFAM" id="SSF81660">
    <property type="entry name" value="Metal cation-transporting ATPase, ATP-binding domain N"/>
    <property type="match status" value="1"/>
</dbReference>
<keyword evidence="7 17" id="KW-0547">Nucleotide-binding</keyword>
<protein>
    <recommendedName>
        <fullName evidence="17">Calcium-transporting ATPase</fullName>
        <ecNumber evidence="17">7.2.2.10</ecNumber>
    </recommendedName>
</protein>
<dbReference type="SMART" id="SM00831">
    <property type="entry name" value="Cation_ATPase_N"/>
    <property type="match status" value="1"/>
</dbReference>
<dbReference type="Pfam" id="PF00690">
    <property type="entry name" value="Cation_ATPase_N"/>
    <property type="match status" value="1"/>
</dbReference>
<evidence type="ECO:0000256" key="13">
    <source>
        <dbReference type="ARBA" id="ARBA00022989"/>
    </source>
</evidence>
<keyword evidence="6" id="KW-0479">Metal-binding</keyword>
<dbReference type="SUPFAM" id="SSF81665">
    <property type="entry name" value="Calcium ATPase, transmembrane domain M"/>
    <property type="match status" value="1"/>
</dbReference>
<dbReference type="Gene3D" id="3.40.50.1000">
    <property type="entry name" value="HAD superfamily/HAD-like"/>
    <property type="match status" value="1"/>
</dbReference>
<dbReference type="EMBL" id="JARYMX010000006">
    <property type="protein sequence ID" value="KAJ9543463.1"/>
    <property type="molecule type" value="Genomic_DNA"/>
</dbReference>
<dbReference type="Gene3D" id="1.20.1110.10">
    <property type="entry name" value="Calcium-transporting ATPase, transmembrane domain"/>
    <property type="match status" value="2"/>
</dbReference>
<feature type="transmembrane region" description="Helical" evidence="17">
    <location>
        <begin position="799"/>
        <end position="819"/>
    </location>
</feature>
<keyword evidence="4 17" id="KW-0109">Calcium transport</keyword>
<evidence type="ECO:0000256" key="10">
    <source>
        <dbReference type="ARBA" id="ARBA00022842"/>
    </source>
</evidence>
<keyword evidence="9 17" id="KW-0067">ATP-binding</keyword>
<dbReference type="GO" id="GO:0046872">
    <property type="term" value="F:metal ion binding"/>
    <property type="evidence" value="ECO:0007669"/>
    <property type="project" value="UniProtKB-KW"/>
</dbReference>
<keyword evidence="10" id="KW-0460">Magnesium</keyword>
<dbReference type="InterPro" id="IPR036412">
    <property type="entry name" value="HAD-like_sf"/>
</dbReference>
<comment type="function">
    <text evidence="17">Catalyzes the hydrolysis of ATP coupled with the transport of calcium.</text>
</comment>
<feature type="transmembrane region" description="Helical" evidence="17">
    <location>
        <begin position="158"/>
        <end position="177"/>
    </location>
</feature>
<dbReference type="AlphaFoldDB" id="A0AA38SJC9"/>
<dbReference type="PRINTS" id="PR00120">
    <property type="entry name" value="HATPASE"/>
</dbReference>
<comment type="catalytic activity">
    <reaction evidence="16 17">
        <text>Ca(2+)(in) + ATP + H2O = Ca(2+)(out) + ADP + phosphate + H(+)</text>
        <dbReference type="Rhea" id="RHEA:18105"/>
        <dbReference type="ChEBI" id="CHEBI:15377"/>
        <dbReference type="ChEBI" id="CHEBI:15378"/>
        <dbReference type="ChEBI" id="CHEBI:29108"/>
        <dbReference type="ChEBI" id="CHEBI:30616"/>
        <dbReference type="ChEBI" id="CHEBI:43474"/>
        <dbReference type="ChEBI" id="CHEBI:456216"/>
        <dbReference type="EC" id="7.2.2.10"/>
    </reaction>
</comment>
<evidence type="ECO:0000256" key="15">
    <source>
        <dbReference type="ARBA" id="ARBA00023136"/>
    </source>
</evidence>
<accession>A0AA38SJC9</accession>
<evidence type="ECO:0000256" key="16">
    <source>
        <dbReference type="ARBA" id="ARBA00048694"/>
    </source>
</evidence>
<dbReference type="NCBIfam" id="TIGR01494">
    <property type="entry name" value="ATPase_P-type"/>
    <property type="match status" value="1"/>
</dbReference>
<feature type="domain" description="Cation-transporting P-type ATPase N-terminal" evidence="18">
    <location>
        <begin position="74"/>
        <end position="146"/>
    </location>
</feature>
<evidence type="ECO:0000256" key="3">
    <source>
        <dbReference type="ARBA" id="ARBA00022448"/>
    </source>
</evidence>
<dbReference type="SUPFAM" id="SSF56784">
    <property type="entry name" value="HAD-like"/>
    <property type="match status" value="1"/>
</dbReference>
<dbReference type="PANTHER" id="PTHR24093:SF434">
    <property type="entry name" value="CALCIUM-TRANSPORTING ATPASE 13, PLASMA MEMBRANE-TYPE-RELATED"/>
    <property type="match status" value="1"/>
</dbReference>
<organism evidence="19 20">
    <name type="scientific">Centaurea solstitialis</name>
    <name type="common">yellow star-thistle</name>
    <dbReference type="NCBI Taxonomy" id="347529"/>
    <lineage>
        <taxon>Eukaryota</taxon>
        <taxon>Viridiplantae</taxon>
        <taxon>Streptophyta</taxon>
        <taxon>Embryophyta</taxon>
        <taxon>Tracheophyta</taxon>
        <taxon>Spermatophyta</taxon>
        <taxon>Magnoliopsida</taxon>
        <taxon>eudicotyledons</taxon>
        <taxon>Gunneridae</taxon>
        <taxon>Pentapetalae</taxon>
        <taxon>asterids</taxon>
        <taxon>campanulids</taxon>
        <taxon>Asterales</taxon>
        <taxon>Asteraceae</taxon>
        <taxon>Carduoideae</taxon>
        <taxon>Cardueae</taxon>
        <taxon>Centaureinae</taxon>
        <taxon>Centaurea</taxon>
    </lineage>
</organism>
<evidence type="ECO:0000256" key="2">
    <source>
        <dbReference type="ARBA" id="ARBA00006124"/>
    </source>
</evidence>
<evidence type="ECO:0000256" key="6">
    <source>
        <dbReference type="ARBA" id="ARBA00022723"/>
    </source>
</evidence>
<dbReference type="GO" id="GO:0005388">
    <property type="term" value="F:P-type calcium transporter activity"/>
    <property type="evidence" value="ECO:0007669"/>
    <property type="project" value="UniProtKB-EC"/>
</dbReference>
<dbReference type="Pfam" id="PF13246">
    <property type="entry name" value="Cation_ATPase"/>
    <property type="match status" value="1"/>
</dbReference>
<feature type="transmembrane region" description="Helical" evidence="17">
    <location>
        <begin position="373"/>
        <end position="395"/>
    </location>
</feature>
<keyword evidence="5 17" id="KW-0812">Transmembrane</keyword>
<proteinExistence type="inferred from homology"/>
<evidence type="ECO:0000256" key="8">
    <source>
        <dbReference type="ARBA" id="ARBA00022837"/>
    </source>
</evidence>
<dbReference type="InterPro" id="IPR023214">
    <property type="entry name" value="HAD_sf"/>
</dbReference>
<dbReference type="GO" id="GO:0005516">
    <property type="term" value="F:calmodulin binding"/>
    <property type="evidence" value="ECO:0007669"/>
    <property type="project" value="UniProtKB-KW"/>
</dbReference>
<dbReference type="InterPro" id="IPR004014">
    <property type="entry name" value="ATPase_P-typ_cation-transptr_N"/>
</dbReference>
<evidence type="ECO:0000256" key="4">
    <source>
        <dbReference type="ARBA" id="ARBA00022568"/>
    </source>
</evidence>
<dbReference type="InterPro" id="IPR006408">
    <property type="entry name" value="P-type_ATPase_IIB"/>
</dbReference>
<dbReference type="EC" id="7.2.2.10" evidence="17"/>
<evidence type="ECO:0000256" key="7">
    <source>
        <dbReference type="ARBA" id="ARBA00022741"/>
    </source>
</evidence>
<evidence type="ECO:0000256" key="9">
    <source>
        <dbReference type="ARBA" id="ARBA00022840"/>
    </source>
</evidence>
<dbReference type="Gene3D" id="2.70.150.10">
    <property type="entry name" value="Calcium-transporting ATPase, cytoplasmic transduction domain A"/>
    <property type="match status" value="1"/>
</dbReference>
<comment type="caution">
    <text evidence="17">Lacks conserved residue(s) required for the propagation of feature annotation.</text>
</comment>
<evidence type="ECO:0000256" key="1">
    <source>
        <dbReference type="ARBA" id="ARBA00004141"/>
    </source>
</evidence>
<keyword evidence="12" id="KW-1278">Translocase</keyword>
<evidence type="ECO:0000313" key="19">
    <source>
        <dbReference type="EMBL" id="KAJ9543463.1"/>
    </source>
</evidence>
<dbReference type="Proteomes" id="UP001172457">
    <property type="component" value="Chromosome 6"/>
</dbReference>
<comment type="subcellular location">
    <subcellularLocation>
        <location evidence="1 17">Membrane</location>
        <topology evidence="1 17">Multi-pass membrane protein</topology>
    </subcellularLocation>
</comment>
<dbReference type="InterPro" id="IPR006068">
    <property type="entry name" value="ATPase_P-typ_cation-transptr_C"/>
</dbReference>
<name>A0AA38SJC9_9ASTR</name>
<feature type="transmembrane region" description="Helical" evidence="17">
    <location>
        <begin position="316"/>
        <end position="337"/>
    </location>
</feature>
<dbReference type="GO" id="GO:0005886">
    <property type="term" value="C:plasma membrane"/>
    <property type="evidence" value="ECO:0007669"/>
    <property type="project" value="TreeGrafter"/>
</dbReference>
<comment type="similarity">
    <text evidence="2 17">Belongs to the cation transport ATPase (P-type) (TC 3.A.3) family. Type IIB subfamily.</text>
</comment>
<evidence type="ECO:0000256" key="14">
    <source>
        <dbReference type="ARBA" id="ARBA00023065"/>
    </source>
</evidence>
<dbReference type="Pfam" id="PF00122">
    <property type="entry name" value="E1-E2_ATPase"/>
    <property type="match status" value="1"/>
</dbReference>
<evidence type="ECO:0000256" key="12">
    <source>
        <dbReference type="ARBA" id="ARBA00022967"/>
    </source>
</evidence>
<feature type="transmembrane region" description="Helical" evidence="17">
    <location>
        <begin position="913"/>
        <end position="931"/>
    </location>
</feature>
<dbReference type="Pfam" id="PF00689">
    <property type="entry name" value="Cation_ATPase_C"/>
    <property type="match status" value="1"/>
</dbReference>
<reference evidence="19" key="1">
    <citation type="submission" date="2023-03" db="EMBL/GenBank/DDBJ databases">
        <title>Chromosome-scale reference genome and RAD-based genetic map of yellow starthistle (Centaurea solstitialis) reveal putative structural variation and QTLs associated with invader traits.</title>
        <authorList>
            <person name="Reatini B."/>
            <person name="Cang F.A."/>
            <person name="Jiang Q."/>
            <person name="Mckibben M.T.W."/>
            <person name="Barker M.S."/>
            <person name="Rieseberg L.H."/>
            <person name="Dlugosch K.M."/>
        </authorList>
    </citation>
    <scope>NUCLEOTIDE SEQUENCE</scope>
    <source>
        <strain evidence="19">CAN-66</strain>
        <tissue evidence="19">Leaf</tissue>
    </source>
</reference>
<comment type="caution">
    <text evidence="19">The sequence shown here is derived from an EMBL/GenBank/DDBJ whole genome shotgun (WGS) entry which is preliminary data.</text>
</comment>
<feature type="transmembrane region" description="Helical" evidence="17">
    <location>
        <begin position="126"/>
        <end position="146"/>
    </location>
</feature>
<dbReference type="SUPFAM" id="SSF81653">
    <property type="entry name" value="Calcium ATPase, transduction domain A"/>
    <property type="match status" value="1"/>
</dbReference>
<dbReference type="PANTHER" id="PTHR24093">
    <property type="entry name" value="CATION TRANSPORTING ATPASE"/>
    <property type="match status" value="1"/>
</dbReference>
<dbReference type="InterPro" id="IPR008250">
    <property type="entry name" value="ATPase_P-typ_transduc_dom_A_sf"/>
</dbReference>
<dbReference type="InterPro" id="IPR001757">
    <property type="entry name" value="P_typ_ATPase"/>
</dbReference>
<dbReference type="GO" id="GO:0005524">
    <property type="term" value="F:ATP binding"/>
    <property type="evidence" value="ECO:0007669"/>
    <property type="project" value="UniProtKB-KW"/>
</dbReference>
<keyword evidence="14 17" id="KW-0406">Ion transport</keyword>
<keyword evidence="8 17" id="KW-0106">Calcium</keyword>
<evidence type="ECO:0000256" key="11">
    <source>
        <dbReference type="ARBA" id="ARBA00022860"/>
    </source>
</evidence>
<feature type="transmembrane region" description="Helical" evidence="17">
    <location>
        <begin position="775"/>
        <end position="793"/>
    </location>
</feature>
<keyword evidence="13 17" id="KW-1133">Transmembrane helix</keyword>
<dbReference type="InterPro" id="IPR059000">
    <property type="entry name" value="ATPase_P-type_domA"/>
</dbReference>
<evidence type="ECO:0000259" key="18">
    <source>
        <dbReference type="SMART" id="SM00831"/>
    </source>
</evidence>
<keyword evidence="3 17" id="KW-0813">Transport</keyword>